<sequence length="59" mass="6757">MKLLKSLAKVRWALFLGVMRLLKTWVATSHSISLSIILTIMAKQLIGFEQTIFMAFMTQ</sequence>
<name>A0A2Z4GBP4_9BACT</name>
<dbReference type="Proteomes" id="UP000249873">
    <property type="component" value="Chromosome"/>
</dbReference>
<reference evidence="2 3" key="1">
    <citation type="submission" date="2018-05" db="EMBL/GenBank/DDBJ databases">
        <title>Complete genome sequence of Arcticibacterium luteifluviistationis SM1504T, a cytophagaceae bacterium isolated from Arctic surface seawater.</title>
        <authorList>
            <person name="Li Y."/>
            <person name="Qin Q.-L."/>
        </authorList>
    </citation>
    <scope>NUCLEOTIDE SEQUENCE [LARGE SCALE GENOMIC DNA]</scope>
    <source>
        <strain evidence="2 3">SM1504</strain>
    </source>
</reference>
<keyword evidence="1" id="KW-1133">Transmembrane helix</keyword>
<evidence type="ECO:0000256" key="1">
    <source>
        <dbReference type="SAM" id="Phobius"/>
    </source>
</evidence>
<feature type="transmembrane region" description="Helical" evidence="1">
    <location>
        <begin position="34"/>
        <end position="56"/>
    </location>
</feature>
<dbReference type="EMBL" id="CP029480">
    <property type="protein sequence ID" value="AWV98488.1"/>
    <property type="molecule type" value="Genomic_DNA"/>
</dbReference>
<evidence type="ECO:0000313" key="3">
    <source>
        <dbReference type="Proteomes" id="UP000249873"/>
    </source>
</evidence>
<organism evidence="2 3">
    <name type="scientific">Arcticibacterium luteifluviistationis</name>
    <dbReference type="NCBI Taxonomy" id="1784714"/>
    <lineage>
        <taxon>Bacteria</taxon>
        <taxon>Pseudomonadati</taxon>
        <taxon>Bacteroidota</taxon>
        <taxon>Cytophagia</taxon>
        <taxon>Cytophagales</taxon>
        <taxon>Leadbetterellaceae</taxon>
        <taxon>Arcticibacterium</taxon>
    </lineage>
</organism>
<protein>
    <submittedName>
        <fullName evidence="2">Uncharacterized protein</fullName>
    </submittedName>
</protein>
<dbReference type="AlphaFoldDB" id="A0A2Z4GBP4"/>
<keyword evidence="1" id="KW-0812">Transmembrane</keyword>
<dbReference type="KEGG" id="als:DJ013_10015"/>
<evidence type="ECO:0000313" key="2">
    <source>
        <dbReference type="EMBL" id="AWV98488.1"/>
    </source>
</evidence>
<gene>
    <name evidence="2" type="ORF">DJ013_10015</name>
</gene>
<proteinExistence type="predicted"/>
<keyword evidence="1" id="KW-0472">Membrane</keyword>
<accession>A0A2Z4GBP4</accession>
<keyword evidence="3" id="KW-1185">Reference proteome</keyword>